<gene>
    <name evidence="2" type="ORF">ERS852381_00376</name>
</gene>
<dbReference type="AlphaFoldDB" id="A0A173XX56"/>
<evidence type="ECO:0000313" key="3">
    <source>
        <dbReference type="Proteomes" id="UP000095468"/>
    </source>
</evidence>
<feature type="transmembrane region" description="Helical" evidence="1">
    <location>
        <begin position="28"/>
        <end position="52"/>
    </location>
</feature>
<name>A0A173XX56_9ACTN</name>
<keyword evidence="1" id="KW-0472">Membrane</keyword>
<dbReference type="Proteomes" id="UP000095468">
    <property type="component" value="Unassembled WGS sequence"/>
</dbReference>
<evidence type="ECO:0000313" key="2">
    <source>
        <dbReference type="EMBL" id="CUN55165.1"/>
    </source>
</evidence>
<feature type="transmembrane region" description="Helical" evidence="1">
    <location>
        <begin position="64"/>
        <end position="86"/>
    </location>
</feature>
<dbReference type="EMBL" id="CYYP01000002">
    <property type="protein sequence ID" value="CUN55165.1"/>
    <property type="molecule type" value="Genomic_DNA"/>
</dbReference>
<evidence type="ECO:0000256" key="1">
    <source>
        <dbReference type="SAM" id="Phobius"/>
    </source>
</evidence>
<keyword evidence="1" id="KW-1133">Transmembrane helix</keyword>
<protein>
    <submittedName>
        <fullName evidence="2">Uncharacterized protein</fullName>
    </submittedName>
</protein>
<organism evidence="2 3">
    <name type="scientific">Collinsella aerofaciens</name>
    <dbReference type="NCBI Taxonomy" id="74426"/>
    <lineage>
        <taxon>Bacteria</taxon>
        <taxon>Bacillati</taxon>
        <taxon>Actinomycetota</taxon>
        <taxon>Coriobacteriia</taxon>
        <taxon>Coriobacteriales</taxon>
        <taxon>Coriobacteriaceae</taxon>
        <taxon>Collinsella</taxon>
    </lineage>
</organism>
<keyword evidence="1" id="KW-0812">Transmembrane</keyword>
<proteinExistence type="predicted"/>
<accession>A0A173XX56</accession>
<dbReference type="RefSeq" id="WP_055285366.1">
    <property type="nucleotide sequence ID" value="NZ_CYYP01000002.1"/>
</dbReference>
<sequence length="89" mass="9808">MLTKTFHSIRGMFERLLNMYKEKSTRGLLVLMAAFACGFIWPLLGLLAAVWTRRSGRHADAGSIAGMAAVINIATYFVQIVTKIVCSSI</sequence>
<reference evidence="2 3" key="1">
    <citation type="submission" date="2015-09" db="EMBL/GenBank/DDBJ databases">
        <authorList>
            <consortium name="Pathogen Informatics"/>
        </authorList>
    </citation>
    <scope>NUCLEOTIDE SEQUENCE [LARGE SCALE GENOMIC DNA]</scope>
    <source>
        <strain evidence="2 3">2789STDY5608823</strain>
    </source>
</reference>